<keyword evidence="3" id="KW-1185">Reference proteome</keyword>
<proteinExistence type="predicted"/>
<accession>A0A918DMS9</accession>
<reference evidence="2" key="2">
    <citation type="submission" date="2020-09" db="EMBL/GenBank/DDBJ databases">
        <authorList>
            <person name="Sun Q."/>
            <person name="Zhou Y."/>
        </authorList>
    </citation>
    <scope>NUCLEOTIDE SEQUENCE</scope>
    <source>
        <strain evidence="2">CGMCC 4.7368</strain>
    </source>
</reference>
<organism evidence="2 3">
    <name type="scientific">Nonomuraea cavernae</name>
    <dbReference type="NCBI Taxonomy" id="2045107"/>
    <lineage>
        <taxon>Bacteria</taxon>
        <taxon>Bacillati</taxon>
        <taxon>Actinomycetota</taxon>
        <taxon>Actinomycetes</taxon>
        <taxon>Streptosporangiales</taxon>
        <taxon>Streptosporangiaceae</taxon>
        <taxon>Nonomuraea</taxon>
    </lineage>
</organism>
<protein>
    <submittedName>
        <fullName evidence="2">Uncharacterized protein</fullName>
    </submittedName>
</protein>
<evidence type="ECO:0000313" key="3">
    <source>
        <dbReference type="Proteomes" id="UP000646523"/>
    </source>
</evidence>
<gene>
    <name evidence="2" type="ORF">GCM10012289_46770</name>
</gene>
<evidence type="ECO:0000313" key="2">
    <source>
        <dbReference type="EMBL" id="GGO74345.1"/>
    </source>
</evidence>
<feature type="region of interest" description="Disordered" evidence="1">
    <location>
        <begin position="28"/>
        <end position="56"/>
    </location>
</feature>
<dbReference type="Proteomes" id="UP000646523">
    <property type="component" value="Unassembled WGS sequence"/>
</dbReference>
<reference evidence="2" key="1">
    <citation type="journal article" date="2014" name="Int. J. Syst. Evol. Microbiol.">
        <title>Complete genome sequence of Corynebacterium casei LMG S-19264T (=DSM 44701T), isolated from a smear-ripened cheese.</title>
        <authorList>
            <consortium name="US DOE Joint Genome Institute (JGI-PGF)"/>
            <person name="Walter F."/>
            <person name="Albersmeier A."/>
            <person name="Kalinowski J."/>
            <person name="Ruckert C."/>
        </authorList>
    </citation>
    <scope>NUCLEOTIDE SEQUENCE</scope>
    <source>
        <strain evidence="2">CGMCC 4.7368</strain>
    </source>
</reference>
<comment type="caution">
    <text evidence="2">The sequence shown here is derived from an EMBL/GenBank/DDBJ whole genome shotgun (WGS) entry which is preliminary data.</text>
</comment>
<evidence type="ECO:0000256" key="1">
    <source>
        <dbReference type="SAM" id="MobiDB-lite"/>
    </source>
</evidence>
<name>A0A918DMS9_9ACTN</name>
<feature type="compositionally biased region" description="Basic and acidic residues" evidence="1">
    <location>
        <begin position="30"/>
        <end position="44"/>
    </location>
</feature>
<sequence length="56" mass="6235">MIEVSRPLVTFRWTYAFAADGQVLTSDATSRVREREEVDRDLVTHDATPGDVGLIA</sequence>
<dbReference type="AlphaFoldDB" id="A0A918DMS9"/>
<dbReference type="EMBL" id="BMNH01000015">
    <property type="protein sequence ID" value="GGO74345.1"/>
    <property type="molecule type" value="Genomic_DNA"/>
</dbReference>